<dbReference type="EMBL" id="LNAL01000008">
    <property type="protein sequence ID" value="KUG06911.1"/>
    <property type="molecule type" value="Genomic_DNA"/>
</dbReference>
<evidence type="ECO:0000256" key="1">
    <source>
        <dbReference type="SAM" id="MobiDB-lite"/>
    </source>
</evidence>
<feature type="compositionally biased region" description="Polar residues" evidence="1">
    <location>
        <begin position="52"/>
        <end position="85"/>
    </location>
</feature>
<dbReference type="Proteomes" id="UP000054223">
    <property type="component" value="Unassembled WGS sequence"/>
</dbReference>
<sequence length="85" mass="9404">MFVQLQEHSFLLSPITYMENLHDWISSGCALVSLGISLFTLDKVNKIKKESNMSTGDMTNSRPVNQTLHGGSNNTQVGGDQYNGR</sequence>
<dbReference type="AlphaFoldDB" id="A0A9X0HJB2"/>
<feature type="region of interest" description="Disordered" evidence="1">
    <location>
        <begin position="50"/>
        <end position="85"/>
    </location>
</feature>
<organism evidence="2 3">
    <name type="scientific">Solirubrum puertoriconensis</name>
    <dbReference type="NCBI Taxonomy" id="1751427"/>
    <lineage>
        <taxon>Bacteria</taxon>
        <taxon>Pseudomonadati</taxon>
        <taxon>Bacteroidota</taxon>
        <taxon>Cytophagia</taxon>
        <taxon>Cytophagales</taxon>
    </lineage>
</organism>
<comment type="caution">
    <text evidence="2">The sequence shown here is derived from an EMBL/GenBank/DDBJ whole genome shotgun (WGS) entry which is preliminary data.</text>
</comment>
<evidence type="ECO:0000313" key="2">
    <source>
        <dbReference type="EMBL" id="KUG06911.1"/>
    </source>
</evidence>
<keyword evidence="3" id="KW-1185">Reference proteome</keyword>
<reference evidence="2 3" key="1">
    <citation type="submission" date="2015-11" db="EMBL/GenBank/DDBJ databases">
        <title>Solirubrum puertoriconensis gen. nov. an environmental bacteria isolated in Puerto Rico.</title>
        <authorList>
            <person name="Cuebas-Irizarry M.F."/>
            <person name="Montalvo-Rodriguez R."/>
        </authorList>
    </citation>
    <scope>NUCLEOTIDE SEQUENCE [LARGE SCALE GENOMIC DNA]</scope>
    <source>
        <strain evidence="2 3">MC1A</strain>
    </source>
</reference>
<gene>
    <name evidence="2" type="ORF">ASU33_06190</name>
</gene>
<protein>
    <submittedName>
        <fullName evidence="2">Uncharacterized protein</fullName>
    </submittedName>
</protein>
<evidence type="ECO:0000313" key="3">
    <source>
        <dbReference type="Proteomes" id="UP000054223"/>
    </source>
</evidence>
<proteinExistence type="predicted"/>
<name>A0A9X0HJB2_SOLP1</name>
<accession>A0A9X0HJB2</accession>